<organism evidence="2 3">
    <name type="scientific">Kingdonia uniflora</name>
    <dbReference type="NCBI Taxonomy" id="39325"/>
    <lineage>
        <taxon>Eukaryota</taxon>
        <taxon>Viridiplantae</taxon>
        <taxon>Streptophyta</taxon>
        <taxon>Embryophyta</taxon>
        <taxon>Tracheophyta</taxon>
        <taxon>Spermatophyta</taxon>
        <taxon>Magnoliopsida</taxon>
        <taxon>Ranunculales</taxon>
        <taxon>Circaeasteraceae</taxon>
        <taxon>Kingdonia</taxon>
    </lineage>
</organism>
<keyword evidence="3" id="KW-1185">Reference proteome</keyword>
<comment type="caution">
    <text evidence="2">The sequence shown here is derived from an EMBL/GenBank/DDBJ whole genome shotgun (WGS) entry which is preliminary data.</text>
</comment>
<dbReference type="SUPFAM" id="SSF48452">
    <property type="entry name" value="TPR-like"/>
    <property type="match status" value="1"/>
</dbReference>
<proteinExistence type="predicted"/>
<dbReference type="EMBL" id="JACGCM010002671">
    <property type="protein sequence ID" value="KAF6136828.1"/>
    <property type="molecule type" value="Genomic_DNA"/>
</dbReference>
<dbReference type="Gene3D" id="1.25.40.10">
    <property type="entry name" value="Tetratricopeptide repeat domain"/>
    <property type="match status" value="1"/>
</dbReference>
<dbReference type="Proteomes" id="UP000541444">
    <property type="component" value="Unassembled WGS sequence"/>
</dbReference>
<dbReference type="AlphaFoldDB" id="A0A7J7L2P8"/>
<sequence length="171" mass="19978">MAHCYKTEQLHMLEDAIKCYKRAANCNDREAIALHQLAKLHKELGRDEEAVFYFKKDIEKMENEERKGPNMVEALLFLATHCRIHMMTIETEVYCNRLLDYNGPEVDIPSYFDKSYHFLFFYSNLRIYFWSGYCEGEKETAKSILRGMGIEQSPSPSPSPFPSTNVDDFPP</sequence>
<feature type="region of interest" description="Disordered" evidence="1">
    <location>
        <begin position="149"/>
        <end position="171"/>
    </location>
</feature>
<name>A0A7J7L2P8_9MAGN</name>
<evidence type="ECO:0000313" key="3">
    <source>
        <dbReference type="Proteomes" id="UP000541444"/>
    </source>
</evidence>
<evidence type="ECO:0000256" key="1">
    <source>
        <dbReference type="SAM" id="MobiDB-lite"/>
    </source>
</evidence>
<gene>
    <name evidence="2" type="ORF">GIB67_030113</name>
</gene>
<accession>A0A7J7L2P8</accession>
<dbReference type="InterPro" id="IPR011990">
    <property type="entry name" value="TPR-like_helical_dom_sf"/>
</dbReference>
<evidence type="ECO:0000313" key="2">
    <source>
        <dbReference type="EMBL" id="KAF6136828.1"/>
    </source>
</evidence>
<dbReference type="OrthoDB" id="10262026at2759"/>
<protein>
    <submittedName>
        <fullName evidence="2">Uncharacterized protein</fullName>
    </submittedName>
</protein>
<reference evidence="2 3" key="1">
    <citation type="journal article" date="2020" name="IScience">
        <title>Genome Sequencing of the Endangered Kingdonia uniflora (Circaeasteraceae, Ranunculales) Reveals Potential Mechanisms of Evolutionary Specialization.</title>
        <authorList>
            <person name="Sun Y."/>
            <person name="Deng T."/>
            <person name="Zhang A."/>
            <person name="Moore M.J."/>
            <person name="Landis J.B."/>
            <person name="Lin N."/>
            <person name="Zhang H."/>
            <person name="Zhang X."/>
            <person name="Huang J."/>
            <person name="Zhang X."/>
            <person name="Sun H."/>
            <person name="Wang H."/>
        </authorList>
    </citation>
    <scope>NUCLEOTIDE SEQUENCE [LARGE SCALE GENOMIC DNA]</scope>
    <source>
        <strain evidence="2">TB1705</strain>
        <tissue evidence="2">Leaf</tissue>
    </source>
</reference>